<evidence type="ECO:0000313" key="8">
    <source>
        <dbReference type="Proteomes" id="UP000462501"/>
    </source>
</evidence>
<keyword evidence="4" id="KW-0804">Transcription</keyword>
<keyword evidence="3" id="KW-0238">DNA-binding</keyword>
<protein>
    <submittedName>
        <fullName evidence="5">BlaI/MecI/CopY family transcriptional regulator</fullName>
    </submittedName>
</protein>
<dbReference type="EMBL" id="QXWZ01000043">
    <property type="protein sequence ID" value="NBI80305.1"/>
    <property type="molecule type" value="Genomic_DNA"/>
</dbReference>
<evidence type="ECO:0000256" key="2">
    <source>
        <dbReference type="ARBA" id="ARBA00023015"/>
    </source>
</evidence>
<dbReference type="Gene3D" id="1.10.4040.10">
    <property type="entry name" value="Penicillinase repressor domain"/>
    <property type="match status" value="1"/>
</dbReference>
<gene>
    <name evidence="5" type="ORF">D3Z39_15845</name>
    <name evidence="6" type="ORF">FMM72_14560</name>
</gene>
<dbReference type="InterPro" id="IPR036388">
    <property type="entry name" value="WH-like_DNA-bd_sf"/>
</dbReference>
<dbReference type="Pfam" id="PF03965">
    <property type="entry name" value="Penicillinase_R"/>
    <property type="match status" value="1"/>
</dbReference>
<dbReference type="Gene3D" id="1.10.10.10">
    <property type="entry name" value="Winged helix-like DNA-binding domain superfamily/Winged helix DNA-binding domain"/>
    <property type="match status" value="1"/>
</dbReference>
<evidence type="ECO:0000256" key="3">
    <source>
        <dbReference type="ARBA" id="ARBA00023125"/>
    </source>
</evidence>
<keyword evidence="2" id="KW-0805">Transcription regulation</keyword>
<dbReference type="OrthoDB" id="9795583at2"/>
<reference evidence="5 7" key="1">
    <citation type="submission" date="2018-08" db="EMBL/GenBank/DDBJ databases">
        <title>Murine metabolic-syndrome-specific gut microbial biobank.</title>
        <authorList>
            <person name="Liu C."/>
        </authorList>
    </citation>
    <scope>NUCLEOTIDE SEQUENCE [LARGE SCALE GENOMIC DNA]</scope>
    <source>
        <strain evidence="5 7">X69</strain>
    </source>
</reference>
<evidence type="ECO:0000313" key="5">
    <source>
        <dbReference type="EMBL" id="NBI80305.1"/>
    </source>
</evidence>
<dbReference type="Proteomes" id="UP000462501">
    <property type="component" value="Unassembled WGS sequence"/>
</dbReference>
<name>A0A845RNB6_9FIRM</name>
<evidence type="ECO:0000313" key="7">
    <source>
        <dbReference type="Proteomes" id="UP000446348"/>
    </source>
</evidence>
<evidence type="ECO:0000256" key="4">
    <source>
        <dbReference type="ARBA" id="ARBA00023163"/>
    </source>
</evidence>
<evidence type="ECO:0000256" key="1">
    <source>
        <dbReference type="ARBA" id="ARBA00011046"/>
    </source>
</evidence>
<organism evidence="5 7">
    <name type="scientific">Anaerotruncus colihominis</name>
    <dbReference type="NCBI Taxonomy" id="169435"/>
    <lineage>
        <taxon>Bacteria</taxon>
        <taxon>Bacillati</taxon>
        <taxon>Bacillota</taxon>
        <taxon>Clostridia</taxon>
        <taxon>Eubacteriales</taxon>
        <taxon>Oscillospiraceae</taxon>
        <taxon>Anaerotruncus</taxon>
    </lineage>
</organism>
<dbReference type="AlphaFoldDB" id="A0A845RNB6"/>
<dbReference type="EMBL" id="VIQT01000021">
    <property type="protein sequence ID" value="NDO40429.1"/>
    <property type="molecule type" value="Genomic_DNA"/>
</dbReference>
<accession>A0A845RNB6</accession>
<proteinExistence type="inferred from homology"/>
<reference evidence="6 8" key="2">
    <citation type="submission" date="2019-06" db="EMBL/GenBank/DDBJ databases">
        <title>Draft genome sequences of 15 bacterial species constituting the stable defined intestinal microbiota of the GM15 gnotobiotic mouse model.</title>
        <authorList>
            <person name="Elie C."/>
            <person name="Mathieu A."/>
            <person name="Saliou A."/>
            <person name="Darnaud M."/>
            <person name="Leulier F."/>
            <person name="Tamellini A."/>
        </authorList>
    </citation>
    <scope>NUCLEOTIDE SEQUENCE [LARGE SCALE GENOMIC DNA]</scope>
    <source>
        <strain evidence="6 8">JM4-15</strain>
    </source>
</reference>
<sequence>MIQQISDAELEIMKIVWGNPEGVTLFPYIMDGLAARGKPCQKNTLIVLLSRLMNKGFLSARKIGRRNEYTTLVSETEYQTAQTKNFLDKIYEGSAKGLVSNLILGDLLAEEEYEELKRLLEKGNEQQ</sequence>
<dbReference type="PIRSF" id="PIRSF019455">
    <property type="entry name" value="CopR_AtkY"/>
    <property type="match status" value="1"/>
</dbReference>
<dbReference type="Proteomes" id="UP000446348">
    <property type="component" value="Unassembled WGS sequence"/>
</dbReference>
<dbReference type="RefSeq" id="WP_160210993.1">
    <property type="nucleotide sequence ID" value="NZ_CAMUSJ010000088.1"/>
</dbReference>
<comment type="caution">
    <text evidence="5">The sequence shown here is derived from an EMBL/GenBank/DDBJ whole genome shotgun (WGS) entry which is preliminary data.</text>
</comment>
<dbReference type="GO" id="GO:0045892">
    <property type="term" value="P:negative regulation of DNA-templated transcription"/>
    <property type="evidence" value="ECO:0007669"/>
    <property type="project" value="InterPro"/>
</dbReference>
<dbReference type="InterPro" id="IPR036390">
    <property type="entry name" value="WH_DNA-bd_sf"/>
</dbReference>
<comment type="similarity">
    <text evidence="1">Belongs to the BlaI transcriptional regulatory family.</text>
</comment>
<dbReference type="GO" id="GO:0003677">
    <property type="term" value="F:DNA binding"/>
    <property type="evidence" value="ECO:0007669"/>
    <property type="project" value="UniProtKB-KW"/>
</dbReference>
<dbReference type="SUPFAM" id="SSF46785">
    <property type="entry name" value="Winged helix' DNA-binding domain"/>
    <property type="match status" value="1"/>
</dbReference>
<evidence type="ECO:0000313" key="6">
    <source>
        <dbReference type="EMBL" id="NDO40429.1"/>
    </source>
</evidence>
<dbReference type="InterPro" id="IPR005650">
    <property type="entry name" value="BlaI_family"/>
</dbReference>